<dbReference type="EMBL" id="CP043046">
    <property type="protein sequence ID" value="QEI04804.1"/>
    <property type="molecule type" value="Genomic_DNA"/>
</dbReference>
<accession>A0A5C0AT36</accession>
<sequence>MSQATNPFGIPGIPGLDTSAGAPNPVMQGLDMLNKVWTNLGTMGTSAPAFGPGFKPEDLDRRITDLKAVENWLRVNQALLQSTIQGLEVQRATFATLQSFVTPPADAAKATGDAAAPMQAWWNMVQDQFSAIAKAAATPPASPAAAASRAKAASAPDAPKPARKTAAKKTPSTGGR</sequence>
<gene>
    <name evidence="2" type="ORF">FXN63_02310</name>
</gene>
<evidence type="ECO:0000313" key="3">
    <source>
        <dbReference type="Proteomes" id="UP000325161"/>
    </source>
</evidence>
<dbReference type="RefSeq" id="WP_148812467.1">
    <property type="nucleotide sequence ID" value="NZ_CP043046.1"/>
</dbReference>
<dbReference type="NCBIfam" id="NF043076">
    <property type="entry name" value="PHA_gran_PhaM"/>
    <property type="match status" value="1"/>
</dbReference>
<dbReference type="Proteomes" id="UP000325161">
    <property type="component" value="Chromosome"/>
</dbReference>
<feature type="region of interest" description="Disordered" evidence="1">
    <location>
        <begin position="135"/>
        <end position="176"/>
    </location>
</feature>
<dbReference type="AlphaFoldDB" id="A0A5C0AT36"/>
<proteinExistence type="predicted"/>
<dbReference type="OrthoDB" id="8566581at2"/>
<feature type="compositionally biased region" description="Low complexity" evidence="1">
    <location>
        <begin position="135"/>
        <end position="157"/>
    </location>
</feature>
<dbReference type="KEGG" id="pacr:FXN63_02310"/>
<keyword evidence="3" id="KW-1185">Reference proteome</keyword>
<evidence type="ECO:0000256" key="1">
    <source>
        <dbReference type="SAM" id="MobiDB-lite"/>
    </source>
</evidence>
<protein>
    <submittedName>
        <fullName evidence="2">Transcriptional regulator</fullName>
    </submittedName>
</protein>
<name>A0A5C0AT36_9BURK</name>
<reference evidence="2 3" key="1">
    <citation type="submission" date="2019-08" db="EMBL/GenBank/DDBJ databases">
        <title>Amphibian skin-associated Pigmentiphaga: genome sequence and occurrence across geography and hosts.</title>
        <authorList>
            <person name="Bletz M.C."/>
            <person name="Bunk B."/>
            <person name="Sproeer C."/>
            <person name="Biwer P."/>
            <person name="Reiter S."/>
            <person name="Rabemananjara F.C.E."/>
            <person name="Schulz S."/>
            <person name="Overmann J."/>
            <person name="Vences M."/>
        </authorList>
    </citation>
    <scope>NUCLEOTIDE SEQUENCE [LARGE SCALE GENOMIC DNA]</scope>
    <source>
        <strain evidence="2 3">Mada1488</strain>
    </source>
</reference>
<organism evidence="2 3">
    <name type="scientific">Pigmentiphaga aceris</name>
    <dbReference type="NCBI Taxonomy" id="1940612"/>
    <lineage>
        <taxon>Bacteria</taxon>
        <taxon>Pseudomonadati</taxon>
        <taxon>Pseudomonadota</taxon>
        <taxon>Betaproteobacteria</taxon>
        <taxon>Burkholderiales</taxon>
        <taxon>Alcaligenaceae</taxon>
        <taxon>Pigmentiphaga</taxon>
    </lineage>
</organism>
<dbReference type="InterPro" id="IPR050026">
    <property type="entry name" value="PHA_gran_PhaM_N"/>
</dbReference>
<evidence type="ECO:0000313" key="2">
    <source>
        <dbReference type="EMBL" id="QEI04804.1"/>
    </source>
</evidence>